<dbReference type="GO" id="GO:0043657">
    <property type="term" value="C:host cell"/>
    <property type="evidence" value="ECO:0007669"/>
    <property type="project" value="UniProtKB-SubCell"/>
</dbReference>
<protein>
    <recommendedName>
        <fullName evidence="10 11">Annexin</fullName>
    </recommendedName>
</protein>
<dbReference type="PROSITE" id="PS51897">
    <property type="entry name" value="ANNEXIN_2"/>
    <property type="match status" value="7"/>
</dbReference>
<evidence type="ECO:0000256" key="7">
    <source>
        <dbReference type="ARBA" id="ARBA00023302"/>
    </source>
</evidence>
<evidence type="ECO:0000256" key="1">
    <source>
        <dbReference type="ARBA" id="ARBA00004340"/>
    </source>
</evidence>
<evidence type="ECO:0000256" key="5">
    <source>
        <dbReference type="ARBA" id="ARBA00022837"/>
    </source>
</evidence>
<dbReference type="Gene3D" id="1.10.220.10">
    <property type="entry name" value="Annexin"/>
    <property type="match status" value="8"/>
</dbReference>
<dbReference type="FunFam" id="1.10.220.10:FF:000004">
    <property type="entry name" value="Annexin"/>
    <property type="match status" value="2"/>
</dbReference>
<dbReference type="PANTHER" id="PTHR10502">
    <property type="entry name" value="ANNEXIN"/>
    <property type="match status" value="1"/>
</dbReference>
<dbReference type="FunFam" id="1.10.220.10:FF:000002">
    <property type="entry name" value="Annexin"/>
    <property type="match status" value="2"/>
</dbReference>
<comment type="caution">
    <text evidence="13">The sequence shown here is derived from an EMBL/GenBank/DDBJ whole genome shotgun (WGS) entry which is preliminary data.</text>
</comment>
<feature type="region of interest" description="Disordered" evidence="12">
    <location>
        <begin position="128"/>
        <end position="175"/>
    </location>
</feature>
<dbReference type="Pfam" id="PF13287">
    <property type="entry name" value="Fn3_assoc"/>
    <property type="match status" value="1"/>
</dbReference>
<dbReference type="Pfam" id="PF00191">
    <property type="entry name" value="Annexin"/>
    <property type="match status" value="8"/>
</dbReference>
<dbReference type="PROSITE" id="PS00223">
    <property type="entry name" value="ANNEXIN_1"/>
    <property type="match status" value="4"/>
</dbReference>
<comment type="subcellular location">
    <subcellularLocation>
        <location evidence="1">Host cell</location>
    </subcellularLocation>
    <subcellularLocation>
        <location evidence="2">Secreted</location>
        <location evidence="2">Extracellular exosome</location>
    </subcellularLocation>
    <subcellularLocation>
        <location evidence="9">Tegument</location>
    </subcellularLocation>
</comment>
<feature type="compositionally biased region" description="Basic and acidic residues" evidence="12">
    <location>
        <begin position="347"/>
        <end position="360"/>
    </location>
</feature>
<dbReference type="GO" id="GO:0012506">
    <property type="term" value="C:vesicle membrane"/>
    <property type="evidence" value="ECO:0007669"/>
    <property type="project" value="TreeGrafter"/>
</dbReference>
<dbReference type="InterPro" id="IPR037104">
    <property type="entry name" value="Annexin_sf"/>
</dbReference>
<dbReference type="SUPFAM" id="SSF47874">
    <property type="entry name" value="Annexin"/>
    <property type="match status" value="2"/>
</dbReference>
<dbReference type="FunFam" id="1.10.220.10:FF:000001">
    <property type="entry name" value="Annexin"/>
    <property type="match status" value="1"/>
</dbReference>
<keyword evidence="5 11" id="KW-0106">Calcium</keyword>
<evidence type="ECO:0000256" key="11">
    <source>
        <dbReference type="RuleBase" id="RU003540"/>
    </source>
</evidence>
<feature type="compositionally biased region" description="Basic residues" evidence="12">
    <location>
        <begin position="137"/>
        <end position="153"/>
    </location>
</feature>
<dbReference type="GO" id="GO:0005886">
    <property type="term" value="C:plasma membrane"/>
    <property type="evidence" value="ECO:0007669"/>
    <property type="project" value="TreeGrafter"/>
</dbReference>
<dbReference type="GO" id="GO:0005737">
    <property type="term" value="C:cytoplasm"/>
    <property type="evidence" value="ECO:0007669"/>
    <property type="project" value="TreeGrafter"/>
</dbReference>
<comment type="domain">
    <text evidence="11">A pair of annexin repeats may form one binding site for calcium and phospholipid.</text>
</comment>
<dbReference type="SMART" id="SM00335">
    <property type="entry name" value="ANX"/>
    <property type="match status" value="8"/>
</dbReference>
<comment type="function">
    <text evidence="8">Involved in reproduction of the worm. Involved in host-parasite interaction. Delivered into the host cell by means of parasite exosomes. Binds to acidic phospholipid membranes in a calcium-dependent manner in vitro. Causes aggregation of liposomes in the presence of calcium, but not in its absence. Likely to promote membrane fusion. May provide structural integrity within the tegument.</text>
</comment>
<evidence type="ECO:0000256" key="12">
    <source>
        <dbReference type="SAM" id="MobiDB-lite"/>
    </source>
</evidence>
<sequence length="1042" mass="117261">MLKAGLLPSPVINALSSNLGSSKNKIDTQTFVEAKSDTPSVRIYFTVDGTKPSPFQPFKTGVVSTYLYRGAFRLGPGRRVVKAVAVTTDGLRESHVTTKYFDVNDMYSESYVEQPDENIYVEHSFVEMDRSPERTPPPKKQKKPRTHTVHHRSSSASQPKNDSGRTPWDDSVNVEGSIEGPISAVNYAGTQINIWGTPGGNLTEGLMSIGDPNRNPNYGYMTEQMLQRLQPARNLPVAPPEPPRITDVTHEENFWDRKTKPYSPANGDLEKTLEHIILNTYNYLTDDEELAGLFAWKKFGQIESARLIENAGNYQIVTTLRKHPDDRTIPKDPTPVPKPPKRIRTPPPRERIPIPTRKPETPPPSPPPPSPTRPGISTHEDQHEPRFYTEESVQQGTLVPFAEFNVERDCDNLQKAMKGLGTDENMLIHILGNRSNDQRLQIRDKYKTMFGQDLIKDIKGDTSGNFNKILTTLLYSPVEYDCHELRRAVKGIGTDEEALIEILASRSNKRLKAINENYQTLFNRALEKDIVGDTSGYLKKLLVALSQGKRPESNDVNQDEAENDAKTLFEAGEKKWGTDESKFLEILCNRSNAHLKGVFEAYRQFSKKDIEDAIKSETSGNIRKGLLAIVRVMRNRPGYFAYQLKKALKGIGTDEDELNRVVISRCEVDMVQIKEEYETLMKRTLEKHVESDTSGDYRKILLELLKDPTKRTEKAGNEKYENVELPGYKQPEIYKEDIIQQGTMKAAPNFDAGRDADALRKAMKGFGTDEKTLIAILGNRNTAQRLEIKATFKSKLGRDLVNDLKSETSGNFSKLLERLMMDPVELDCFELKQAVKGLGTDDETLIEILASRSNDRLKAIGETYVKMYSKALEKDVKSDTSGEFRHLLVSLLQGRRPETVEGNVAEAQQDAQAFIDAGEAKFGTDESKFNVLFCARSDAQMRAIFNEYAKLTGKSIEETVKSETSGDIQKGILAIIRCGLGTKESTLNRIVITRSEIDLVQIKEAYNRLFNRELERDVSSETSGEYKALLLALLKDPSLRSG</sequence>
<dbReference type="PRINTS" id="PR00196">
    <property type="entry name" value="ANNEXIN"/>
</dbReference>
<dbReference type="FunFam" id="1.10.220.10:FF:000003">
    <property type="entry name" value="Annexin"/>
    <property type="match status" value="2"/>
</dbReference>
<dbReference type="AlphaFoldDB" id="A0A820RGX1"/>
<evidence type="ECO:0000256" key="3">
    <source>
        <dbReference type="ARBA" id="ARBA00007831"/>
    </source>
</evidence>
<evidence type="ECO:0000313" key="14">
    <source>
        <dbReference type="Proteomes" id="UP000663851"/>
    </source>
</evidence>
<evidence type="ECO:0000256" key="6">
    <source>
        <dbReference type="ARBA" id="ARBA00023216"/>
    </source>
</evidence>
<dbReference type="InterPro" id="IPR026876">
    <property type="entry name" value="Fn3_assoc_repeat"/>
</dbReference>
<dbReference type="PANTHER" id="PTHR10502:SF102">
    <property type="entry name" value="ANNEXIN B11"/>
    <property type="match status" value="1"/>
</dbReference>
<dbReference type="EMBL" id="CAJOBO010002223">
    <property type="protein sequence ID" value="CAF4438511.1"/>
    <property type="molecule type" value="Genomic_DNA"/>
</dbReference>
<name>A0A820RGX1_9BILA</name>
<dbReference type="InterPro" id="IPR018502">
    <property type="entry name" value="Annexin_repeat"/>
</dbReference>
<keyword evidence="6 11" id="KW-0041">Annexin</keyword>
<keyword evidence="4 11" id="KW-0677">Repeat</keyword>
<evidence type="ECO:0000313" key="13">
    <source>
        <dbReference type="EMBL" id="CAF4438511.1"/>
    </source>
</evidence>
<evidence type="ECO:0000256" key="9">
    <source>
        <dbReference type="ARBA" id="ARBA00060393"/>
    </source>
</evidence>
<dbReference type="GO" id="GO:0005544">
    <property type="term" value="F:calcium-dependent phospholipid binding"/>
    <property type="evidence" value="ECO:0007669"/>
    <property type="project" value="UniProtKB-KW"/>
</dbReference>
<dbReference type="GO" id="GO:0005634">
    <property type="term" value="C:nucleus"/>
    <property type="evidence" value="ECO:0007669"/>
    <property type="project" value="TreeGrafter"/>
</dbReference>
<comment type="similarity">
    <text evidence="3 11">Belongs to the annexin family.</text>
</comment>
<dbReference type="InterPro" id="IPR001464">
    <property type="entry name" value="Annexin"/>
</dbReference>
<feature type="region of interest" description="Disordered" evidence="12">
    <location>
        <begin position="321"/>
        <end position="382"/>
    </location>
</feature>
<evidence type="ECO:0000256" key="10">
    <source>
        <dbReference type="ARBA" id="ARBA00077076"/>
    </source>
</evidence>
<proteinExistence type="inferred from homology"/>
<feature type="compositionally biased region" description="Pro residues" evidence="12">
    <location>
        <begin position="361"/>
        <end position="372"/>
    </location>
</feature>
<dbReference type="GO" id="GO:0001786">
    <property type="term" value="F:phosphatidylserine binding"/>
    <property type="evidence" value="ECO:0007669"/>
    <property type="project" value="TreeGrafter"/>
</dbReference>
<reference evidence="13" key="1">
    <citation type="submission" date="2021-02" db="EMBL/GenBank/DDBJ databases">
        <authorList>
            <person name="Nowell W R."/>
        </authorList>
    </citation>
    <scope>NUCLEOTIDE SEQUENCE</scope>
</reference>
<accession>A0A820RGX1</accession>
<dbReference type="GO" id="GO:0005509">
    <property type="term" value="F:calcium ion binding"/>
    <property type="evidence" value="ECO:0007669"/>
    <property type="project" value="InterPro"/>
</dbReference>
<gene>
    <name evidence="13" type="ORF">HFQ381_LOCUS22934</name>
</gene>
<dbReference type="InterPro" id="IPR018252">
    <property type="entry name" value="Annexin_repeat_CS"/>
</dbReference>
<evidence type="ECO:0000256" key="4">
    <source>
        <dbReference type="ARBA" id="ARBA00022737"/>
    </source>
</evidence>
<evidence type="ECO:0000256" key="8">
    <source>
        <dbReference type="ARBA" id="ARBA00059330"/>
    </source>
</evidence>
<organism evidence="13 14">
    <name type="scientific">Rotaria socialis</name>
    <dbReference type="NCBI Taxonomy" id="392032"/>
    <lineage>
        <taxon>Eukaryota</taxon>
        <taxon>Metazoa</taxon>
        <taxon>Spiralia</taxon>
        <taxon>Gnathifera</taxon>
        <taxon>Rotifera</taxon>
        <taxon>Eurotatoria</taxon>
        <taxon>Bdelloidea</taxon>
        <taxon>Philodinida</taxon>
        <taxon>Philodinidae</taxon>
        <taxon>Rotaria</taxon>
    </lineage>
</organism>
<evidence type="ECO:0000256" key="2">
    <source>
        <dbReference type="ARBA" id="ARBA00004550"/>
    </source>
</evidence>
<dbReference type="Proteomes" id="UP000663851">
    <property type="component" value="Unassembled WGS sequence"/>
</dbReference>
<keyword evidence="7 11" id="KW-0111">Calcium/phospholipid-binding</keyword>
<dbReference type="GO" id="GO:0005576">
    <property type="term" value="C:extracellular region"/>
    <property type="evidence" value="ECO:0007669"/>
    <property type="project" value="UniProtKB-SubCell"/>
</dbReference>